<dbReference type="EMBL" id="BMIR01000006">
    <property type="protein sequence ID" value="GGE38362.1"/>
    <property type="molecule type" value="Genomic_DNA"/>
</dbReference>
<gene>
    <name evidence="3 4" type="primary">scpA</name>
    <name evidence="4" type="ORF">GCM10011391_16450</name>
</gene>
<keyword evidence="3" id="KW-0132">Cell division</keyword>
<sequence length="260" mass="30197">MEYKIKIDAFEGPLDLLLHLIKTLEIDIYDIPVAAITEQYLDFIHTMQVLELDVASEYLVMAATLIEMKSRMLLPKQEILDEDLADFEEEEDPREELVRRLIEYRQYKQAADFLKDREQQQSQVYAKPPHDLSAYKSETVEEVQIANVSLYDMLSAFKHLLVRHRINEPLNTKIERQTLPIGARMQEIVSELKKLGKVQTFDSLFSYPNPTHIVVTFLALLELMKNKAVLCHQDENFSSILITLLEGAESLEYEEEAPHT</sequence>
<dbReference type="GO" id="GO:0006260">
    <property type="term" value="P:DNA replication"/>
    <property type="evidence" value="ECO:0007669"/>
    <property type="project" value="UniProtKB-UniRule"/>
</dbReference>
<dbReference type="PANTHER" id="PTHR33969:SF2">
    <property type="entry name" value="SEGREGATION AND CONDENSATION PROTEIN A"/>
    <property type="match status" value="1"/>
</dbReference>
<reference evidence="4" key="2">
    <citation type="submission" date="2020-09" db="EMBL/GenBank/DDBJ databases">
        <authorList>
            <person name="Sun Q."/>
            <person name="Zhou Y."/>
        </authorList>
    </citation>
    <scope>NUCLEOTIDE SEQUENCE</scope>
    <source>
        <strain evidence="4">CGMCC 1.15371</strain>
    </source>
</reference>
<dbReference type="Gene3D" id="6.10.250.2410">
    <property type="match status" value="1"/>
</dbReference>
<reference evidence="4" key="1">
    <citation type="journal article" date="2014" name="Int. J. Syst. Evol. Microbiol.">
        <title>Complete genome sequence of Corynebacterium casei LMG S-19264T (=DSM 44701T), isolated from a smear-ripened cheese.</title>
        <authorList>
            <consortium name="US DOE Joint Genome Institute (JGI-PGF)"/>
            <person name="Walter F."/>
            <person name="Albersmeier A."/>
            <person name="Kalinowski J."/>
            <person name="Ruckert C."/>
        </authorList>
    </citation>
    <scope>NUCLEOTIDE SEQUENCE</scope>
    <source>
        <strain evidence="4">CGMCC 1.15371</strain>
    </source>
</reference>
<protein>
    <recommendedName>
        <fullName evidence="2 3">Segregation and condensation protein A</fullName>
    </recommendedName>
</protein>
<keyword evidence="3" id="KW-0131">Cell cycle</keyword>
<comment type="subunit">
    <text evidence="3">Component of a cohesin-like complex composed of ScpA, ScpB and the Smc homodimer, in which ScpA and ScpB bind to the head domain of Smc. The presence of the three proteins is required for the association of the complex with DNA.</text>
</comment>
<dbReference type="PANTHER" id="PTHR33969">
    <property type="entry name" value="SEGREGATION AND CONDENSATION PROTEIN A"/>
    <property type="match status" value="1"/>
</dbReference>
<evidence type="ECO:0000256" key="3">
    <source>
        <dbReference type="HAMAP-Rule" id="MF_01805"/>
    </source>
</evidence>
<organism evidence="4 5">
    <name type="scientific">Pullulanibacillus camelliae</name>
    <dbReference type="NCBI Taxonomy" id="1707096"/>
    <lineage>
        <taxon>Bacteria</taxon>
        <taxon>Bacillati</taxon>
        <taxon>Bacillota</taxon>
        <taxon>Bacilli</taxon>
        <taxon>Bacillales</taxon>
        <taxon>Sporolactobacillaceae</taxon>
        <taxon>Pullulanibacillus</taxon>
    </lineage>
</organism>
<evidence type="ECO:0000313" key="5">
    <source>
        <dbReference type="Proteomes" id="UP000628775"/>
    </source>
</evidence>
<comment type="subcellular location">
    <subcellularLocation>
        <location evidence="3">Cytoplasm</location>
    </subcellularLocation>
    <text evidence="3">Associated with two foci at the outer edges of the nucleoid region in young cells, and at four foci within both cell halves in older cells.</text>
</comment>
<evidence type="ECO:0000313" key="4">
    <source>
        <dbReference type="EMBL" id="GGE38362.1"/>
    </source>
</evidence>
<keyword evidence="3" id="KW-0963">Cytoplasm</keyword>
<keyword evidence="5" id="KW-1185">Reference proteome</keyword>
<comment type="similarity">
    <text evidence="3">Belongs to the ScpA family.</text>
</comment>
<evidence type="ECO:0000256" key="2">
    <source>
        <dbReference type="ARBA" id="ARBA00044777"/>
    </source>
</evidence>
<dbReference type="Pfam" id="PF02616">
    <property type="entry name" value="SMC_ScpA"/>
    <property type="match status" value="1"/>
</dbReference>
<dbReference type="InterPro" id="IPR023093">
    <property type="entry name" value="ScpA-like_C"/>
</dbReference>
<dbReference type="Proteomes" id="UP000628775">
    <property type="component" value="Unassembled WGS sequence"/>
</dbReference>
<dbReference type="HAMAP" id="MF_01805">
    <property type="entry name" value="ScpA"/>
    <property type="match status" value="1"/>
</dbReference>
<dbReference type="GO" id="GO:0007059">
    <property type="term" value="P:chromosome segregation"/>
    <property type="evidence" value="ECO:0007669"/>
    <property type="project" value="UniProtKB-UniRule"/>
</dbReference>
<comment type="function">
    <text evidence="3">Participates in chromosomal partition during cell division. May act via the formation of a condensin-like complex containing Smc and ScpB that pull DNA away from mid-cell into both cell halves.</text>
</comment>
<evidence type="ECO:0000256" key="1">
    <source>
        <dbReference type="ARBA" id="ARBA00022829"/>
    </source>
</evidence>
<dbReference type="GO" id="GO:0005737">
    <property type="term" value="C:cytoplasm"/>
    <property type="evidence" value="ECO:0007669"/>
    <property type="project" value="UniProtKB-SubCell"/>
</dbReference>
<dbReference type="Gene3D" id="1.10.10.580">
    <property type="entry name" value="Structural maintenance of chromosome 1. Chain E"/>
    <property type="match status" value="1"/>
</dbReference>
<dbReference type="AlphaFoldDB" id="A0A8J2VR49"/>
<dbReference type="InterPro" id="IPR003768">
    <property type="entry name" value="ScpA"/>
</dbReference>
<name>A0A8J2VR49_9BACL</name>
<dbReference type="NCBIfam" id="NF000995">
    <property type="entry name" value="PRK00104.1-4"/>
    <property type="match status" value="1"/>
</dbReference>
<accession>A0A8J2VR49</accession>
<proteinExistence type="inferred from homology"/>
<comment type="caution">
    <text evidence="4">The sequence shown here is derived from an EMBL/GenBank/DDBJ whole genome shotgun (WGS) entry which is preliminary data.</text>
</comment>
<dbReference type="GO" id="GO:0051301">
    <property type="term" value="P:cell division"/>
    <property type="evidence" value="ECO:0007669"/>
    <property type="project" value="UniProtKB-KW"/>
</dbReference>
<keyword evidence="1 3" id="KW-0159">Chromosome partition</keyword>
<dbReference type="NCBIfam" id="NF000994">
    <property type="entry name" value="PRK00104.1-3"/>
    <property type="match status" value="1"/>
</dbReference>
<dbReference type="RefSeq" id="WP_188691989.1">
    <property type="nucleotide sequence ID" value="NZ_BMIR01000006.1"/>
</dbReference>